<gene>
    <name evidence="2" type="ORF">AUC61_13725</name>
</gene>
<dbReference type="RefSeq" id="WP_243246834.1">
    <property type="nucleotide sequence ID" value="NZ_LOHG01000008.1"/>
</dbReference>
<organism evidence="2 3">
    <name type="scientific">Pseudomonas maioricensis</name>
    <dbReference type="NCBI Taxonomy" id="1766623"/>
    <lineage>
        <taxon>Bacteria</taxon>
        <taxon>Pseudomonadati</taxon>
        <taxon>Pseudomonadota</taxon>
        <taxon>Gammaproteobacteria</taxon>
        <taxon>Pseudomonadales</taxon>
        <taxon>Pseudomonadaceae</taxon>
        <taxon>Pseudomonas</taxon>
    </lineage>
</organism>
<dbReference type="Proteomes" id="UP001320513">
    <property type="component" value="Unassembled WGS sequence"/>
</dbReference>
<dbReference type="InterPro" id="IPR025391">
    <property type="entry name" value="DUF4123"/>
</dbReference>
<keyword evidence="3" id="KW-1185">Reference proteome</keyword>
<evidence type="ECO:0000259" key="1">
    <source>
        <dbReference type="Pfam" id="PF13503"/>
    </source>
</evidence>
<sequence>MNTWILLERTKSVLAQLYKKVGAPKLSMLFDTTELAAYTEQSPILVTTDETSDLLKAVQQAPEDWPGLIIQSEQPTVAVLAHLRQILLVRFGGRGRGVLRYSNPLTASYFFPSCQTDALKYWLGPINHLSWYGGTWADRALDASSWRNIENPEAQSWEPTAHEAALDSHQQHALQCQQRDHFLYRWWLKQSDLCYSRGQQWLHEGLDYGFTKVDSLEHYLNVRRDYPAPDVPQELPKGSDESRFAFLLYHLQKNSTGQEY</sequence>
<feature type="domain" description="DUF4123" evidence="1">
    <location>
        <begin position="10"/>
        <end position="117"/>
    </location>
</feature>
<evidence type="ECO:0000313" key="2">
    <source>
        <dbReference type="EMBL" id="MCI8210595.1"/>
    </source>
</evidence>
<name>A0ABS9ZJ32_9PSED</name>
<comment type="caution">
    <text evidence="2">The sequence shown here is derived from an EMBL/GenBank/DDBJ whole genome shotgun (WGS) entry which is preliminary data.</text>
</comment>
<dbReference type="EMBL" id="LOHG01000008">
    <property type="protein sequence ID" value="MCI8210595.1"/>
    <property type="molecule type" value="Genomic_DNA"/>
</dbReference>
<evidence type="ECO:0000313" key="3">
    <source>
        <dbReference type="Proteomes" id="UP001320513"/>
    </source>
</evidence>
<proteinExistence type="predicted"/>
<reference evidence="2 3" key="1">
    <citation type="submission" date="2015-12" db="EMBL/GenBank/DDBJ databases">
        <title>Phylogenomics in the description of a new species in the Pseudomonas syringae group.</title>
        <authorList>
            <person name="Busquets A."/>
            <person name="Gomila M."/>
            <person name="Beiki F."/>
            <person name="Rahimian H."/>
            <person name="Mulet M."/>
            <person name="Sanchez D."/>
            <person name="Garcia-Valdes E."/>
            <person name="Lalucat J."/>
        </authorList>
    </citation>
    <scope>NUCLEOTIDE SEQUENCE [LARGE SCALE GENOMIC DNA]</scope>
    <source>
        <strain evidence="2 3">S25</strain>
    </source>
</reference>
<dbReference type="Pfam" id="PF13503">
    <property type="entry name" value="DUF4123"/>
    <property type="match status" value="1"/>
</dbReference>
<protein>
    <recommendedName>
        <fullName evidence="1">DUF4123 domain-containing protein</fullName>
    </recommendedName>
</protein>
<accession>A0ABS9ZJ32</accession>